<dbReference type="Gene3D" id="3.30.2400.10">
    <property type="entry name" value="Major capsid protein gp5"/>
    <property type="match status" value="1"/>
</dbReference>
<reference evidence="3" key="1">
    <citation type="journal article" date="2022" name="Int. J. Syst. Evol. Microbiol.">
        <title>Pseudomonas aegrilactucae sp. nov. and Pseudomonas morbosilactucae sp. nov., pathogens causing bacterial rot of lettuce in Japan.</title>
        <authorList>
            <person name="Sawada H."/>
            <person name="Fujikawa T."/>
            <person name="Satou M."/>
        </authorList>
    </citation>
    <scope>NUCLEOTIDE SEQUENCE</scope>
    <source>
        <strain evidence="3">0166_1</strain>
    </source>
</reference>
<dbReference type="AlphaFoldDB" id="A0A9E7C112"/>
<keyword evidence="4" id="KW-1185">Reference proteome</keyword>
<evidence type="ECO:0000259" key="2">
    <source>
        <dbReference type="Pfam" id="PF05065"/>
    </source>
</evidence>
<name>A0A9E7C112_9ACTN</name>
<dbReference type="InterPro" id="IPR024455">
    <property type="entry name" value="Phage_capsid"/>
</dbReference>
<accession>A0A9E7C112</accession>
<organism evidence="3 4">
    <name type="scientific">Capillimicrobium parvum</name>
    <dbReference type="NCBI Taxonomy" id="2884022"/>
    <lineage>
        <taxon>Bacteria</taxon>
        <taxon>Bacillati</taxon>
        <taxon>Actinomycetota</taxon>
        <taxon>Thermoleophilia</taxon>
        <taxon>Solirubrobacterales</taxon>
        <taxon>Capillimicrobiaceae</taxon>
        <taxon>Capillimicrobium</taxon>
    </lineage>
</organism>
<dbReference type="Proteomes" id="UP001162834">
    <property type="component" value="Chromosome"/>
</dbReference>
<evidence type="ECO:0000256" key="1">
    <source>
        <dbReference type="ARBA" id="ARBA00004328"/>
    </source>
</evidence>
<evidence type="ECO:0000313" key="4">
    <source>
        <dbReference type="Proteomes" id="UP001162834"/>
    </source>
</evidence>
<sequence>MRDVQQVLNDLKALAQQRNAGHDVSHHQTQLIAELKEHGIVASVAAPPAAQPPALSQAQLEAAVRSVFAGRGGSRFTTDETAEFMKALESGQAQYAPTSSQPKATLAGVMTKALAEATPSAGGYLVPVEVSNEVMQLVRARISVMQMGPRVLNVAKELDLPAVALGTTAAFVQENARIPVSEPQFSLTPKLKPLQLAALSPVSNRLLHDAQTVPEFEEIIRSDLADAVANRADLAYLQGLGGGTEPLGLRNVSGINVVNLDPTTAPTLLDFRKVVATLRSRNCPFVKPGWIMHPDVLSWLEQQTDTDGHRLLDGEDLSLDAAGTSGTFLGFRFQTTTRIPTNLTVSSTPGCTYALFGDFNEVWIGEQEGLRLDASDTASYVQTVEGEDVHIHAFQFEQTLFKARTAVDICLRRPEWMVAMEGVKVS</sequence>
<comment type="subcellular location">
    <subcellularLocation>
        <location evidence="1">Virion</location>
    </subcellularLocation>
</comment>
<dbReference type="RefSeq" id="WP_259315779.1">
    <property type="nucleotide sequence ID" value="NZ_CP087164.1"/>
</dbReference>
<gene>
    <name evidence="3" type="ORF">DSM104329_02500</name>
</gene>
<dbReference type="NCBIfam" id="TIGR01554">
    <property type="entry name" value="major_cap_HK97"/>
    <property type="match status" value="1"/>
</dbReference>
<dbReference type="Pfam" id="PF05065">
    <property type="entry name" value="Phage_capsid"/>
    <property type="match status" value="1"/>
</dbReference>
<dbReference type="EMBL" id="CP087164">
    <property type="protein sequence ID" value="UGS36102.1"/>
    <property type="molecule type" value="Genomic_DNA"/>
</dbReference>
<dbReference type="InterPro" id="IPR054612">
    <property type="entry name" value="Phage_capsid-like_C"/>
</dbReference>
<evidence type="ECO:0000313" key="3">
    <source>
        <dbReference type="EMBL" id="UGS36102.1"/>
    </source>
</evidence>
<feature type="domain" description="Phage capsid-like C-terminal" evidence="2">
    <location>
        <begin position="122"/>
        <end position="420"/>
    </location>
</feature>
<protein>
    <recommendedName>
        <fullName evidence="2">Phage capsid-like C-terminal domain-containing protein</fullName>
    </recommendedName>
</protein>
<dbReference type="KEGG" id="sbae:DSM104329_02500"/>
<proteinExistence type="predicted"/>
<dbReference type="SUPFAM" id="SSF56563">
    <property type="entry name" value="Major capsid protein gp5"/>
    <property type="match status" value="1"/>
</dbReference>